<sequence length="80" mass="8267">MSTVDARWFKSSYSGSGQGSDCVEVAWLKSSYSTSGNNSNCVEVASGAPVAVRDSKAPDAGNLQVSAAAWSAFLTKSGDR</sequence>
<gene>
    <name evidence="2" type="ORF">AA23TX_07687</name>
</gene>
<evidence type="ECO:0000259" key="1">
    <source>
        <dbReference type="Pfam" id="PF04149"/>
    </source>
</evidence>
<organism evidence="2 3">
    <name type="scientific">Amycolatopsis camponoti</name>
    <dbReference type="NCBI Taxonomy" id="2606593"/>
    <lineage>
        <taxon>Bacteria</taxon>
        <taxon>Bacillati</taxon>
        <taxon>Actinomycetota</taxon>
        <taxon>Actinomycetes</taxon>
        <taxon>Pseudonocardiales</taxon>
        <taxon>Pseudonocardiaceae</taxon>
        <taxon>Amycolatopsis</taxon>
    </lineage>
</organism>
<feature type="domain" description="DUF397" evidence="1">
    <location>
        <begin position="26"/>
        <end position="75"/>
    </location>
</feature>
<name>A0A6I8M522_9PSEU</name>
<dbReference type="AlphaFoldDB" id="A0A6I8M522"/>
<accession>A0A6I8M522</accession>
<dbReference type="Pfam" id="PF04149">
    <property type="entry name" value="DUF397"/>
    <property type="match status" value="2"/>
</dbReference>
<dbReference type="EMBL" id="CABVGP010000003">
    <property type="protein sequence ID" value="VVJ22774.1"/>
    <property type="molecule type" value="Genomic_DNA"/>
</dbReference>
<keyword evidence="3" id="KW-1185">Reference proteome</keyword>
<protein>
    <recommendedName>
        <fullName evidence="1">DUF397 domain-containing protein</fullName>
    </recommendedName>
</protein>
<dbReference type="Proteomes" id="UP000399805">
    <property type="component" value="Unassembled WGS sequence"/>
</dbReference>
<evidence type="ECO:0000313" key="3">
    <source>
        <dbReference type="Proteomes" id="UP000399805"/>
    </source>
</evidence>
<reference evidence="2 3" key="1">
    <citation type="submission" date="2019-09" db="EMBL/GenBank/DDBJ databases">
        <authorList>
            <person name="Leyn A S."/>
        </authorList>
    </citation>
    <scope>NUCLEOTIDE SEQUENCE [LARGE SCALE GENOMIC DNA]</scope>
    <source>
        <strain evidence="2">AA231_1</strain>
    </source>
</reference>
<feature type="domain" description="DUF397" evidence="1">
    <location>
        <begin position="6"/>
        <end position="25"/>
    </location>
</feature>
<dbReference type="InterPro" id="IPR007278">
    <property type="entry name" value="DUF397"/>
</dbReference>
<evidence type="ECO:0000313" key="2">
    <source>
        <dbReference type="EMBL" id="VVJ22774.1"/>
    </source>
</evidence>
<proteinExistence type="predicted"/>
<dbReference type="RefSeq" id="WP_155547716.1">
    <property type="nucleotide sequence ID" value="NZ_CABVGP010000003.1"/>
</dbReference>